<dbReference type="Gene3D" id="3.40.50.2300">
    <property type="match status" value="2"/>
</dbReference>
<keyword evidence="2 5" id="KW-0238">DNA-binding</keyword>
<evidence type="ECO:0000256" key="1">
    <source>
        <dbReference type="ARBA" id="ARBA00023015"/>
    </source>
</evidence>
<dbReference type="GO" id="GO:0000976">
    <property type="term" value="F:transcription cis-regulatory region binding"/>
    <property type="evidence" value="ECO:0007669"/>
    <property type="project" value="TreeGrafter"/>
</dbReference>
<comment type="caution">
    <text evidence="5">The sequence shown here is derived from an EMBL/GenBank/DDBJ whole genome shotgun (WGS) entry which is preliminary data.</text>
</comment>
<sequence length="339" mass="38023">MLTIRQIAQLAGVSRGTVDRVLNHRPGVNPETAARVRRIAEEVGYQPNIAGQLLAARKRDLRIAFLCCDTPDMVYFQDVLRAAREKAASLEAFGITVDFYLFREMTETAIAQTLDQVTADQPDGVALLPMNLPPMQRFIAAMEGRGTPMVFYNMDDQRAKRLCYVGCDYVRAGRLAAGLTALCTDRKGTVLLLTHHDLENGSYRERKQGFYQELTQYPQLKPFQEEAVVFQNGDCAQAVETVRSHPEINAVYIVNLGDFSICRSVYEAAGRPISIITNDLVPVQREMLRSGIISATMTQQPEVQGALPIQILSDYLLFEELPRAERIYTDLSIRIAQNM</sequence>
<keyword evidence="3" id="KW-0804">Transcription</keyword>
<name>A0A9D1RVH8_9FIRM</name>
<dbReference type="InterPro" id="IPR025997">
    <property type="entry name" value="SBP_2_dom"/>
</dbReference>
<dbReference type="AlphaFoldDB" id="A0A9D1RVH8"/>
<reference evidence="5" key="1">
    <citation type="journal article" date="2021" name="PeerJ">
        <title>Extensive microbial diversity within the chicken gut microbiome revealed by metagenomics and culture.</title>
        <authorList>
            <person name="Gilroy R."/>
            <person name="Ravi A."/>
            <person name="Getino M."/>
            <person name="Pursley I."/>
            <person name="Horton D.L."/>
            <person name="Alikhan N.F."/>
            <person name="Baker D."/>
            <person name="Gharbi K."/>
            <person name="Hall N."/>
            <person name="Watson M."/>
            <person name="Adriaenssens E.M."/>
            <person name="Foster-Nyarko E."/>
            <person name="Jarju S."/>
            <person name="Secka A."/>
            <person name="Antonio M."/>
            <person name="Oren A."/>
            <person name="Chaudhuri R.R."/>
            <person name="La Ragione R."/>
            <person name="Hildebrand F."/>
            <person name="Pallen M.J."/>
        </authorList>
    </citation>
    <scope>NUCLEOTIDE SEQUENCE</scope>
    <source>
        <strain evidence="5">ChiGjej6B6-1540</strain>
    </source>
</reference>
<proteinExistence type="predicted"/>
<dbReference type="SMART" id="SM00354">
    <property type="entry name" value="HTH_LACI"/>
    <property type="match status" value="1"/>
</dbReference>
<dbReference type="InterPro" id="IPR000843">
    <property type="entry name" value="HTH_LacI"/>
</dbReference>
<dbReference type="Proteomes" id="UP000824192">
    <property type="component" value="Unassembled WGS sequence"/>
</dbReference>
<dbReference type="EMBL" id="DXGA01000153">
    <property type="protein sequence ID" value="HIW94310.1"/>
    <property type="molecule type" value="Genomic_DNA"/>
</dbReference>
<dbReference type="Gene3D" id="1.10.260.40">
    <property type="entry name" value="lambda repressor-like DNA-binding domains"/>
    <property type="match status" value="1"/>
</dbReference>
<dbReference type="SUPFAM" id="SSF53822">
    <property type="entry name" value="Periplasmic binding protein-like I"/>
    <property type="match status" value="1"/>
</dbReference>
<accession>A0A9D1RVH8</accession>
<evidence type="ECO:0000256" key="3">
    <source>
        <dbReference type="ARBA" id="ARBA00023163"/>
    </source>
</evidence>
<reference evidence="5" key="2">
    <citation type="submission" date="2021-04" db="EMBL/GenBank/DDBJ databases">
        <authorList>
            <person name="Gilroy R."/>
        </authorList>
    </citation>
    <scope>NUCLEOTIDE SEQUENCE</scope>
    <source>
        <strain evidence="5">ChiGjej6B6-1540</strain>
    </source>
</reference>
<evidence type="ECO:0000256" key="2">
    <source>
        <dbReference type="ARBA" id="ARBA00023125"/>
    </source>
</evidence>
<dbReference type="PANTHER" id="PTHR30146">
    <property type="entry name" value="LACI-RELATED TRANSCRIPTIONAL REPRESSOR"/>
    <property type="match status" value="1"/>
</dbReference>
<dbReference type="InterPro" id="IPR010982">
    <property type="entry name" value="Lambda_DNA-bd_dom_sf"/>
</dbReference>
<evidence type="ECO:0000313" key="6">
    <source>
        <dbReference type="Proteomes" id="UP000824192"/>
    </source>
</evidence>
<dbReference type="InterPro" id="IPR028082">
    <property type="entry name" value="Peripla_BP_I"/>
</dbReference>
<dbReference type="CDD" id="cd01392">
    <property type="entry name" value="HTH_LacI"/>
    <property type="match status" value="1"/>
</dbReference>
<keyword evidence="1" id="KW-0805">Transcription regulation</keyword>
<evidence type="ECO:0000259" key="4">
    <source>
        <dbReference type="PROSITE" id="PS50932"/>
    </source>
</evidence>
<gene>
    <name evidence="5" type="ORF">H9868_07200</name>
</gene>
<dbReference type="PROSITE" id="PS50932">
    <property type="entry name" value="HTH_LACI_2"/>
    <property type="match status" value="1"/>
</dbReference>
<dbReference type="SUPFAM" id="SSF47413">
    <property type="entry name" value="lambda repressor-like DNA-binding domains"/>
    <property type="match status" value="1"/>
</dbReference>
<dbReference type="Pfam" id="PF00356">
    <property type="entry name" value="LacI"/>
    <property type="match status" value="1"/>
</dbReference>
<dbReference type="GO" id="GO:0003700">
    <property type="term" value="F:DNA-binding transcription factor activity"/>
    <property type="evidence" value="ECO:0007669"/>
    <property type="project" value="TreeGrafter"/>
</dbReference>
<dbReference type="Pfam" id="PF13407">
    <property type="entry name" value="Peripla_BP_4"/>
    <property type="match status" value="1"/>
</dbReference>
<evidence type="ECO:0000313" key="5">
    <source>
        <dbReference type="EMBL" id="HIW94310.1"/>
    </source>
</evidence>
<protein>
    <submittedName>
        <fullName evidence="5">LacI family DNA-binding transcriptional regulator</fullName>
    </submittedName>
</protein>
<organism evidence="5 6">
    <name type="scientific">Candidatus Flavonifractor merdipullorum</name>
    <dbReference type="NCBI Taxonomy" id="2838590"/>
    <lineage>
        <taxon>Bacteria</taxon>
        <taxon>Bacillati</taxon>
        <taxon>Bacillota</taxon>
        <taxon>Clostridia</taxon>
        <taxon>Eubacteriales</taxon>
        <taxon>Oscillospiraceae</taxon>
        <taxon>Flavonifractor</taxon>
    </lineage>
</organism>
<feature type="domain" description="HTH lacI-type" evidence="4">
    <location>
        <begin position="2"/>
        <end position="56"/>
    </location>
</feature>
<dbReference type="PANTHER" id="PTHR30146:SF152">
    <property type="entry name" value="TRANSCRIPTIONAL REGULATORY PROTEIN"/>
    <property type="match status" value="1"/>
</dbReference>